<evidence type="ECO:0000259" key="10">
    <source>
        <dbReference type="PROSITE" id="PS50089"/>
    </source>
</evidence>
<accession>A0A8D2MIF5</accession>
<reference evidence="11" key="2">
    <citation type="submission" date="2025-09" db="UniProtKB">
        <authorList>
            <consortium name="Ensembl"/>
        </authorList>
    </citation>
    <scope>IDENTIFICATION</scope>
</reference>
<keyword evidence="3" id="KW-0808">Transferase</keyword>
<dbReference type="GO" id="GO:0000209">
    <property type="term" value="P:protein polyubiquitination"/>
    <property type="evidence" value="ECO:0007669"/>
    <property type="project" value="TreeGrafter"/>
</dbReference>
<feature type="domain" description="RING-type" evidence="10">
    <location>
        <begin position="104"/>
        <end position="143"/>
    </location>
</feature>
<keyword evidence="5 9" id="KW-0863">Zinc-finger</keyword>
<sequence length="180" mass="20251">MYLHWVNNSRLQPSRFCFRKTLPPLSHSLLPPVQLQEPMGAALGLSGAAPVWFCLVQQGWRKGGQCCEHEPDFSNKSPFSKAVQGMSQLPPSGPSEMAAADGLCPICLGHLENATYVEVCQHRFCFVCIWEWAKLTETCPLCKQPFKQLLRAVTADNNHEERVAGWSARRQRKGYLYTVC</sequence>
<dbReference type="SUPFAM" id="SSF57850">
    <property type="entry name" value="RING/U-box"/>
    <property type="match status" value="1"/>
</dbReference>
<keyword evidence="12" id="KW-1185">Reference proteome</keyword>
<dbReference type="Pfam" id="PF13923">
    <property type="entry name" value="zf-C3HC4_2"/>
    <property type="match status" value="1"/>
</dbReference>
<dbReference type="PROSITE" id="PS50089">
    <property type="entry name" value="ZF_RING_2"/>
    <property type="match status" value="1"/>
</dbReference>
<dbReference type="InterPro" id="IPR013083">
    <property type="entry name" value="Znf_RING/FYVE/PHD"/>
</dbReference>
<evidence type="ECO:0000256" key="4">
    <source>
        <dbReference type="ARBA" id="ARBA00022723"/>
    </source>
</evidence>
<protein>
    <recommendedName>
        <fullName evidence="2">RING-type E3 ubiquitin transferase</fullName>
        <ecNumber evidence="2">2.3.2.27</ecNumber>
    </recommendedName>
</protein>
<dbReference type="InterPro" id="IPR017907">
    <property type="entry name" value="Znf_RING_CS"/>
</dbReference>
<dbReference type="PROSITE" id="PS00518">
    <property type="entry name" value="ZF_RING_1"/>
    <property type="match status" value="1"/>
</dbReference>
<keyword evidence="7" id="KW-0805">Transcription regulation</keyword>
<keyword evidence="6" id="KW-0862">Zinc</keyword>
<evidence type="ECO:0000256" key="6">
    <source>
        <dbReference type="ARBA" id="ARBA00022833"/>
    </source>
</evidence>
<proteinExistence type="predicted"/>
<organism evidence="11 12">
    <name type="scientific">Zonotrichia albicollis</name>
    <name type="common">White-throated sparrow</name>
    <name type="synonym">Fringilla albicollis</name>
    <dbReference type="NCBI Taxonomy" id="44394"/>
    <lineage>
        <taxon>Eukaryota</taxon>
        <taxon>Metazoa</taxon>
        <taxon>Chordata</taxon>
        <taxon>Craniata</taxon>
        <taxon>Vertebrata</taxon>
        <taxon>Euteleostomi</taxon>
        <taxon>Archelosauria</taxon>
        <taxon>Archosauria</taxon>
        <taxon>Dinosauria</taxon>
        <taxon>Saurischia</taxon>
        <taxon>Theropoda</taxon>
        <taxon>Coelurosauria</taxon>
        <taxon>Aves</taxon>
        <taxon>Neognathae</taxon>
        <taxon>Neoaves</taxon>
        <taxon>Telluraves</taxon>
        <taxon>Australaves</taxon>
        <taxon>Passeriformes</taxon>
        <taxon>Passerellidae</taxon>
        <taxon>Zonotrichia</taxon>
    </lineage>
</organism>
<evidence type="ECO:0000256" key="7">
    <source>
        <dbReference type="ARBA" id="ARBA00023015"/>
    </source>
</evidence>
<dbReference type="PANTHER" id="PTHR46077">
    <property type="entry name" value="E3 UBIQUITIN-PROTEIN LIGASE TOPORS"/>
    <property type="match status" value="1"/>
</dbReference>
<keyword evidence="4" id="KW-0479">Metal-binding</keyword>
<dbReference type="SMART" id="SM00184">
    <property type="entry name" value="RING"/>
    <property type="match status" value="1"/>
</dbReference>
<keyword evidence="8" id="KW-0804">Transcription</keyword>
<reference evidence="11" key="1">
    <citation type="submission" date="2025-08" db="UniProtKB">
        <authorList>
            <consortium name="Ensembl"/>
        </authorList>
    </citation>
    <scope>IDENTIFICATION</scope>
</reference>
<dbReference type="AlphaFoldDB" id="A0A8D2MIF5"/>
<evidence type="ECO:0000256" key="9">
    <source>
        <dbReference type="PROSITE-ProRule" id="PRU00175"/>
    </source>
</evidence>
<dbReference type="GO" id="GO:0006513">
    <property type="term" value="P:protein monoubiquitination"/>
    <property type="evidence" value="ECO:0007669"/>
    <property type="project" value="TreeGrafter"/>
</dbReference>
<dbReference type="GO" id="GO:0061630">
    <property type="term" value="F:ubiquitin protein ligase activity"/>
    <property type="evidence" value="ECO:0007669"/>
    <property type="project" value="UniProtKB-EC"/>
</dbReference>
<evidence type="ECO:0000256" key="2">
    <source>
        <dbReference type="ARBA" id="ARBA00012483"/>
    </source>
</evidence>
<dbReference type="Gene3D" id="3.30.40.10">
    <property type="entry name" value="Zinc/RING finger domain, C3HC4 (zinc finger)"/>
    <property type="match status" value="1"/>
</dbReference>
<dbReference type="Proteomes" id="UP000694413">
    <property type="component" value="Unassembled WGS sequence"/>
</dbReference>
<evidence type="ECO:0000256" key="1">
    <source>
        <dbReference type="ARBA" id="ARBA00000900"/>
    </source>
</evidence>
<evidence type="ECO:0000256" key="5">
    <source>
        <dbReference type="ARBA" id="ARBA00022771"/>
    </source>
</evidence>
<evidence type="ECO:0000256" key="3">
    <source>
        <dbReference type="ARBA" id="ARBA00022679"/>
    </source>
</evidence>
<name>A0A8D2MIF5_ZONAL</name>
<evidence type="ECO:0000313" key="11">
    <source>
        <dbReference type="Ensembl" id="ENSZALP00000008030.1"/>
    </source>
</evidence>
<evidence type="ECO:0000313" key="12">
    <source>
        <dbReference type="Proteomes" id="UP000694413"/>
    </source>
</evidence>
<dbReference type="EC" id="2.3.2.27" evidence="2"/>
<dbReference type="Ensembl" id="ENSZALT00000011356.1">
    <property type="protein sequence ID" value="ENSZALP00000008030.1"/>
    <property type="gene ID" value="ENSZALG00000007048.1"/>
</dbReference>
<dbReference type="InterPro" id="IPR001841">
    <property type="entry name" value="Znf_RING"/>
</dbReference>
<comment type="catalytic activity">
    <reaction evidence="1">
        <text>S-ubiquitinyl-[E2 ubiquitin-conjugating enzyme]-L-cysteine + [acceptor protein]-L-lysine = [E2 ubiquitin-conjugating enzyme]-L-cysteine + N(6)-ubiquitinyl-[acceptor protein]-L-lysine.</text>
        <dbReference type="EC" id="2.3.2.27"/>
    </reaction>
</comment>
<dbReference type="GO" id="GO:0008270">
    <property type="term" value="F:zinc ion binding"/>
    <property type="evidence" value="ECO:0007669"/>
    <property type="project" value="UniProtKB-KW"/>
</dbReference>
<evidence type="ECO:0000256" key="8">
    <source>
        <dbReference type="ARBA" id="ARBA00023163"/>
    </source>
</evidence>
<dbReference type="PANTHER" id="PTHR46077:SF1">
    <property type="entry name" value="TOP1 BINDING ARGININE_SERINE RICH PROTEIN, E3 UBIQUITIN LIGASE"/>
    <property type="match status" value="1"/>
</dbReference>